<keyword evidence="7" id="KW-0998">Cell outer membrane</keyword>
<dbReference type="EMBL" id="AQPN01000108">
    <property type="protein sequence ID" value="EOR93648.1"/>
    <property type="molecule type" value="Genomic_DNA"/>
</dbReference>
<accession>R9GPN6</accession>
<keyword evidence="8" id="KW-0175">Coiled coil</keyword>
<organism evidence="10 11">
    <name type="scientific">Arcticibacter svalbardensis MN12-7</name>
    <dbReference type="NCBI Taxonomy" id="1150600"/>
    <lineage>
        <taxon>Bacteria</taxon>
        <taxon>Pseudomonadati</taxon>
        <taxon>Bacteroidota</taxon>
        <taxon>Sphingobacteriia</taxon>
        <taxon>Sphingobacteriales</taxon>
        <taxon>Sphingobacteriaceae</taxon>
        <taxon>Arcticibacter</taxon>
    </lineage>
</organism>
<dbReference type="STRING" id="1150600.ADIARSV_3188"/>
<dbReference type="InterPro" id="IPR003423">
    <property type="entry name" value="OMP_efflux"/>
</dbReference>
<feature type="signal peptide" evidence="9">
    <location>
        <begin position="1"/>
        <end position="21"/>
    </location>
</feature>
<proteinExistence type="inferred from homology"/>
<evidence type="ECO:0000313" key="11">
    <source>
        <dbReference type="Proteomes" id="UP000014174"/>
    </source>
</evidence>
<keyword evidence="3" id="KW-0813">Transport</keyword>
<evidence type="ECO:0000256" key="9">
    <source>
        <dbReference type="SAM" id="SignalP"/>
    </source>
</evidence>
<gene>
    <name evidence="10" type="ORF">ADIARSV_3188</name>
</gene>
<dbReference type="InterPro" id="IPR051906">
    <property type="entry name" value="TolC-like"/>
</dbReference>
<evidence type="ECO:0000256" key="6">
    <source>
        <dbReference type="ARBA" id="ARBA00023136"/>
    </source>
</evidence>
<keyword evidence="5" id="KW-0812">Transmembrane</keyword>
<evidence type="ECO:0000256" key="5">
    <source>
        <dbReference type="ARBA" id="ARBA00022692"/>
    </source>
</evidence>
<comment type="similarity">
    <text evidence="2">Belongs to the outer membrane factor (OMF) (TC 1.B.17) family.</text>
</comment>
<sequence length="465" mass="51295">MKSSAVLFLLIAFTFSPFVLSAQNRAAPSLEELIDKALLKDHVLANKKLDIESSNLELKQLKEVYLPTADISGKYAFLANSAELGIPASSFSLNGAAINLPDINAGFSSQANLFKTDLTVSALLYTGGKVPALKKALKEKTKAQTALLETDRQQIITDVSKAYDQLALLKQVKIVLDESQDRLDINAKTADKALGYGLITKYEHQKIEVAKAQLSSRRLEYEGKKNLILHQLEMFTGVEIERLAAIDNELLSFNLLDAGQSVQNRPEMKALNFSIAAYEYKVKAAQTWWIPKIQAASSLGYLNIFNTKLTGKEALPIVGVLNLRADKFEIVPNFNIGVGFKWDIFTGFKGERDVQHARIDVRKAENEKVDAEEKLNLLLLKTKTDFSNAVAEIQVKEKEKQIAGNALEQAGKEFKLGLIKAADLIGAETDYQNAALQKLQAVFNQRQAALELLKATGSLTKASIH</sequence>
<dbReference type="AlphaFoldDB" id="R9GPN6"/>
<keyword evidence="11" id="KW-1185">Reference proteome</keyword>
<evidence type="ECO:0000256" key="4">
    <source>
        <dbReference type="ARBA" id="ARBA00022452"/>
    </source>
</evidence>
<name>R9GPN6_9SPHI</name>
<dbReference type="GO" id="GO:0009279">
    <property type="term" value="C:cell outer membrane"/>
    <property type="evidence" value="ECO:0007669"/>
    <property type="project" value="UniProtKB-SubCell"/>
</dbReference>
<keyword evidence="6" id="KW-0472">Membrane</keyword>
<reference evidence="10 11" key="1">
    <citation type="journal article" date="2013" name="Genome Announc.">
        <title>Draft Genome Sequence of Arcticibacter svalbardensis Strain MN12-7T, a Member of the Family Sphingobacteriaceae Isolated from an Arctic Soil Sample.</title>
        <authorList>
            <person name="Shivaji S."/>
            <person name="Ara S."/>
            <person name="Prasad S."/>
            <person name="Manasa B.P."/>
            <person name="Begum Z."/>
            <person name="Singh A."/>
            <person name="Kumar Pinnaka A."/>
        </authorList>
    </citation>
    <scope>NUCLEOTIDE SEQUENCE [LARGE SCALE GENOMIC DNA]</scope>
    <source>
        <strain evidence="10 11">MN12-7</strain>
    </source>
</reference>
<evidence type="ECO:0000256" key="8">
    <source>
        <dbReference type="SAM" id="Coils"/>
    </source>
</evidence>
<evidence type="ECO:0000256" key="7">
    <source>
        <dbReference type="ARBA" id="ARBA00023237"/>
    </source>
</evidence>
<dbReference type="Pfam" id="PF02321">
    <property type="entry name" value="OEP"/>
    <property type="match status" value="2"/>
</dbReference>
<comment type="subcellular location">
    <subcellularLocation>
        <location evidence="1">Cell outer membrane</location>
    </subcellularLocation>
</comment>
<dbReference type="Proteomes" id="UP000014174">
    <property type="component" value="Unassembled WGS sequence"/>
</dbReference>
<dbReference type="eggNOG" id="COG1538">
    <property type="taxonomic scope" value="Bacteria"/>
</dbReference>
<dbReference type="GO" id="GO:1990281">
    <property type="term" value="C:efflux pump complex"/>
    <property type="evidence" value="ECO:0007669"/>
    <property type="project" value="TreeGrafter"/>
</dbReference>
<dbReference type="PANTHER" id="PTHR30026">
    <property type="entry name" value="OUTER MEMBRANE PROTEIN TOLC"/>
    <property type="match status" value="1"/>
</dbReference>
<dbReference type="PANTHER" id="PTHR30026:SF20">
    <property type="entry name" value="OUTER MEMBRANE PROTEIN TOLC"/>
    <property type="match status" value="1"/>
</dbReference>
<dbReference type="PATRIC" id="fig|1150600.3.peg.3156"/>
<evidence type="ECO:0000256" key="1">
    <source>
        <dbReference type="ARBA" id="ARBA00004442"/>
    </source>
</evidence>
<dbReference type="SUPFAM" id="SSF56954">
    <property type="entry name" value="Outer membrane efflux proteins (OEP)"/>
    <property type="match status" value="1"/>
</dbReference>
<dbReference type="OrthoDB" id="1674454at2"/>
<keyword evidence="4" id="KW-1134">Transmembrane beta strand</keyword>
<evidence type="ECO:0000313" key="10">
    <source>
        <dbReference type="EMBL" id="EOR93648.1"/>
    </source>
</evidence>
<feature type="coiled-coil region" evidence="8">
    <location>
        <begin position="354"/>
        <end position="381"/>
    </location>
</feature>
<evidence type="ECO:0000256" key="3">
    <source>
        <dbReference type="ARBA" id="ARBA00022448"/>
    </source>
</evidence>
<keyword evidence="9" id="KW-0732">Signal</keyword>
<comment type="caution">
    <text evidence="10">The sequence shown here is derived from an EMBL/GenBank/DDBJ whole genome shotgun (WGS) entry which is preliminary data.</text>
</comment>
<feature type="chain" id="PRO_5004472210" evidence="9">
    <location>
        <begin position="22"/>
        <end position="465"/>
    </location>
</feature>
<evidence type="ECO:0000256" key="2">
    <source>
        <dbReference type="ARBA" id="ARBA00007613"/>
    </source>
</evidence>
<dbReference type="Gene3D" id="1.20.1600.10">
    <property type="entry name" value="Outer membrane efflux proteins (OEP)"/>
    <property type="match status" value="1"/>
</dbReference>
<protein>
    <submittedName>
        <fullName evidence="10">Outer membrane efflux protein</fullName>
    </submittedName>
</protein>
<dbReference type="GO" id="GO:0015562">
    <property type="term" value="F:efflux transmembrane transporter activity"/>
    <property type="evidence" value="ECO:0007669"/>
    <property type="project" value="InterPro"/>
</dbReference>
<dbReference type="GO" id="GO:0015288">
    <property type="term" value="F:porin activity"/>
    <property type="evidence" value="ECO:0007669"/>
    <property type="project" value="TreeGrafter"/>
</dbReference>
<dbReference type="RefSeq" id="WP_016196417.1">
    <property type="nucleotide sequence ID" value="NZ_AQPN01000108.1"/>
</dbReference>